<feature type="domain" description="Thioesterase" evidence="2">
    <location>
        <begin position="76"/>
        <end position="152"/>
    </location>
</feature>
<dbReference type="Gene3D" id="3.10.129.10">
    <property type="entry name" value="Hotdog Thioesterase"/>
    <property type="match status" value="1"/>
</dbReference>
<sequence>MNNIRSERLVMIKSKLEILSNRELDHISYILSHFQESSLKPSEETPMHLFGRFLGIKQLDDGTTEMKLGLQNENTYGVAQGGSIYTLADIAIGFTILKKLSEDQKVFTLEMKVNFIEKGQGSRLIATPSILRWGKNTVVSECIIVGENGNLVAKALGTFYIVNAAERT</sequence>
<keyword evidence="4" id="KW-1185">Reference proteome</keyword>
<dbReference type="Proteomes" id="UP000031938">
    <property type="component" value="Unassembled WGS sequence"/>
</dbReference>
<organism evidence="3 4">
    <name type="scientific">Jeotgalibacillus soli</name>
    <dbReference type="NCBI Taxonomy" id="889306"/>
    <lineage>
        <taxon>Bacteria</taxon>
        <taxon>Bacillati</taxon>
        <taxon>Bacillota</taxon>
        <taxon>Bacilli</taxon>
        <taxon>Bacillales</taxon>
        <taxon>Caryophanaceae</taxon>
        <taxon>Jeotgalibacillus</taxon>
    </lineage>
</organism>
<name>A0A0C2RTT2_9BACL</name>
<dbReference type="InterPro" id="IPR006683">
    <property type="entry name" value="Thioestr_dom"/>
</dbReference>
<comment type="caution">
    <text evidence="3">The sequence shown here is derived from an EMBL/GenBank/DDBJ whole genome shotgun (WGS) entry which is preliminary data.</text>
</comment>
<dbReference type="InterPro" id="IPR029069">
    <property type="entry name" value="HotDog_dom_sf"/>
</dbReference>
<proteinExistence type="predicted"/>
<accession>A0A0C2RTT2</accession>
<gene>
    <name evidence="3" type="ORF">KP78_26930</name>
</gene>
<dbReference type="AlphaFoldDB" id="A0A0C2RTT2"/>
<dbReference type="PATRIC" id="fig|889306.3.peg.2706"/>
<dbReference type="STRING" id="889306.KP78_26930"/>
<dbReference type="OrthoDB" id="328435at2"/>
<dbReference type="EMBL" id="JXRP01000018">
    <property type="protein sequence ID" value="KIL45149.1"/>
    <property type="molecule type" value="Genomic_DNA"/>
</dbReference>
<dbReference type="NCBIfam" id="TIGR00369">
    <property type="entry name" value="unchar_dom_1"/>
    <property type="match status" value="1"/>
</dbReference>
<evidence type="ECO:0000313" key="4">
    <source>
        <dbReference type="Proteomes" id="UP000031938"/>
    </source>
</evidence>
<evidence type="ECO:0000313" key="3">
    <source>
        <dbReference type="EMBL" id="KIL45149.1"/>
    </source>
</evidence>
<dbReference type="GO" id="GO:0016289">
    <property type="term" value="F:acyl-CoA hydrolase activity"/>
    <property type="evidence" value="ECO:0007669"/>
    <property type="project" value="UniProtKB-ARBA"/>
</dbReference>
<dbReference type="CDD" id="cd03443">
    <property type="entry name" value="PaaI_thioesterase"/>
    <property type="match status" value="1"/>
</dbReference>
<evidence type="ECO:0000256" key="1">
    <source>
        <dbReference type="ARBA" id="ARBA00022801"/>
    </source>
</evidence>
<reference evidence="3 4" key="1">
    <citation type="submission" date="2015-01" db="EMBL/GenBank/DDBJ databases">
        <title>Genome sequencing of Jeotgalibacillus soli.</title>
        <authorList>
            <person name="Goh K.M."/>
            <person name="Chan K.-G."/>
            <person name="Yaakop A.S."/>
            <person name="Ee R."/>
            <person name="Gan H.M."/>
            <person name="Chan C.S."/>
        </authorList>
    </citation>
    <scope>NUCLEOTIDE SEQUENCE [LARGE SCALE GENOMIC DNA]</scope>
    <source>
        <strain evidence="3 4">P9</strain>
    </source>
</reference>
<dbReference type="RefSeq" id="WP_052474795.1">
    <property type="nucleotide sequence ID" value="NZ_JXRP01000018.1"/>
</dbReference>
<dbReference type="InterPro" id="IPR003736">
    <property type="entry name" value="PAAI_dom"/>
</dbReference>
<keyword evidence="1" id="KW-0378">Hydrolase</keyword>
<dbReference type="SUPFAM" id="SSF54637">
    <property type="entry name" value="Thioesterase/thiol ester dehydrase-isomerase"/>
    <property type="match status" value="1"/>
</dbReference>
<evidence type="ECO:0000259" key="2">
    <source>
        <dbReference type="Pfam" id="PF03061"/>
    </source>
</evidence>
<dbReference type="Pfam" id="PF03061">
    <property type="entry name" value="4HBT"/>
    <property type="match status" value="1"/>
</dbReference>
<protein>
    <recommendedName>
        <fullName evidence="2">Thioesterase domain-containing protein</fullName>
    </recommendedName>
</protein>